<evidence type="ECO:0000313" key="2">
    <source>
        <dbReference type="Proteomes" id="UP001456344"/>
    </source>
</evidence>
<dbReference type="Proteomes" id="UP001456344">
    <property type="component" value="Chromosome"/>
</dbReference>
<dbReference type="EMBL" id="CP150484">
    <property type="protein sequence ID" value="WYW19412.1"/>
    <property type="molecule type" value="Genomic_DNA"/>
</dbReference>
<sequence>MVGGWRPGQGNRAGTVGGLLLGAHDPDGNLQTLAPRDRKTSPFAGDVPRDRARGARWVTPDLVGEVVYRQFTPGEHRLRHTAWRGWRPDKDPADVFVPEQPAR</sequence>
<protein>
    <submittedName>
        <fullName evidence="1">Uncharacterized protein</fullName>
    </submittedName>
</protein>
<gene>
    <name evidence="1" type="ORF">LCL61_28095</name>
</gene>
<organism evidence="1 2">
    <name type="scientific">Amycolatopsis coloradensis</name>
    <dbReference type="NCBI Taxonomy" id="76021"/>
    <lineage>
        <taxon>Bacteria</taxon>
        <taxon>Bacillati</taxon>
        <taxon>Actinomycetota</taxon>
        <taxon>Actinomycetes</taxon>
        <taxon>Pseudonocardiales</taxon>
        <taxon>Pseudonocardiaceae</taxon>
        <taxon>Amycolatopsis</taxon>
    </lineage>
</organism>
<evidence type="ECO:0000313" key="1">
    <source>
        <dbReference type="EMBL" id="WYW19412.1"/>
    </source>
</evidence>
<name>A0ACD5BJI7_9PSEU</name>
<keyword evidence="2" id="KW-1185">Reference proteome</keyword>
<reference evidence="1" key="1">
    <citation type="submission" date="2023-10" db="EMBL/GenBank/DDBJ databases">
        <title>Whole genome sequencing of actinobacterial strain Amycolatopsis sp. (BCA-696) identifies the underlying plant growth-promoting genes.</title>
        <authorList>
            <person name="Gandham P."/>
            <person name="Vadla N."/>
            <person name="Saji A."/>
            <person name="Srinivas V."/>
            <person name="Ruperao P."/>
            <person name="Selvanayagam S."/>
            <person name="Saxena R.K."/>
            <person name="Rathore A."/>
            <person name="Gopalakrishnan S."/>
            <person name="Thakur V."/>
        </authorList>
    </citation>
    <scope>NUCLEOTIDE SEQUENCE</scope>
    <source>
        <strain evidence="1">BCA-696</strain>
    </source>
</reference>
<accession>A0ACD5BJI7</accession>
<proteinExistence type="predicted"/>